<dbReference type="GO" id="GO:0008887">
    <property type="term" value="F:glycerate kinase activity"/>
    <property type="evidence" value="ECO:0007669"/>
    <property type="project" value="InterPro"/>
</dbReference>
<feature type="domain" description="MOFRL-associated" evidence="2">
    <location>
        <begin position="11"/>
        <end position="234"/>
    </location>
</feature>
<dbReference type="PANTHER" id="PTHR12227:SF0">
    <property type="entry name" value="GLYCERATE KINASE"/>
    <property type="match status" value="1"/>
</dbReference>
<accession>B8J9P2</accession>
<evidence type="ECO:0000259" key="1">
    <source>
        <dbReference type="Pfam" id="PF05161"/>
    </source>
</evidence>
<dbReference type="HOGENOM" id="CLU_032279_1_1_7"/>
<dbReference type="Gene3D" id="3.40.1480.10">
    <property type="entry name" value="MOFRL domain"/>
    <property type="match status" value="1"/>
</dbReference>
<organism evidence="3 4">
    <name type="scientific">Anaeromyxobacter dehalogenans (strain ATCC BAA-258 / DSM 21875 / 2CP-1)</name>
    <dbReference type="NCBI Taxonomy" id="455488"/>
    <lineage>
        <taxon>Bacteria</taxon>
        <taxon>Pseudomonadati</taxon>
        <taxon>Myxococcota</taxon>
        <taxon>Myxococcia</taxon>
        <taxon>Myxococcales</taxon>
        <taxon>Cystobacterineae</taxon>
        <taxon>Anaeromyxobacteraceae</taxon>
        <taxon>Anaeromyxobacter</taxon>
    </lineage>
</organism>
<dbReference type="EMBL" id="CP001359">
    <property type="protein sequence ID" value="ACL67430.1"/>
    <property type="molecule type" value="Genomic_DNA"/>
</dbReference>
<dbReference type="PANTHER" id="PTHR12227">
    <property type="entry name" value="GLYCERATE KINASE"/>
    <property type="match status" value="1"/>
</dbReference>
<keyword evidence="4" id="KW-1185">Reference proteome</keyword>
<dbReference type="Pfam" id="PF13660">
    <property type="entry name" value="DUF4147"/>
    <property type="match status" value="1"/>
</dbReference>
<gene>
    <name evidence="3" type="ordered locus">A2cp1_4112</name>
</gene>
<evidence type="ECO:0000313" key="3">
    <source>
        <dbReference type="EMBL" id="ACL67430.1"/>
    </source>
</evidence>
<dbReference type="InterPro" id="IPR007835">
    <property type="entry name" value="MOFRL"/>
</dbReference>
<dbReference type="InterPro" id="IPR037035">
    <property type="entry name" value="GK-like_C_sf"/>
</dbReference>
<dbReference type="RefSeq" id="WP_015935150.1">
    <property type="nucleotide sequence ID" value="NC_011891.1"/>
</dbReference>
<name>B8J9P2_ANAD2</name>
<dbReference type="GO" id="GO:0005737">
    <property type="term" value="C:cytoplasm"/>
    <property type="evidence" value="ECO:0007669"/>
    <property type="project" value="TreeGrafter"/>
</dbReference>
<dbReference type="Proteomes" id="UP000007089">
    <property type="component" value="Chromosome"/>
</dbReference>
<sequence length="430" mass="42463">MSARRPLAAACEAVYRAALARTAAARLVTEALAREALPPGPVRVAALGKAAAPMLEAALAALRGRARDPLCVLPEGARPPMAPGARCIAAGHPRPTAGSLEAGRALLDWAGAGAGAPALVLLSGGGSALAVAPAEGVAAEEKAEAIAALMRAGLTIQALNAVRKHLSRLKGGHLGARLAPADVRVLVLSDVPGDDLSVIASGPLAPDPSTFGEALAAVHGAGAALPDAVRARLEAGARGAVPETPKPGDPRLAGVRHRLLAGPVDLARAAADVAREMGMEAAVDPVPLTGDVVAVAARLALWARERAARPGARGPRLLALGGEPTIRVPAAAAAPEGGRAQHLALLAAAGLDGLPAALLAAGSDGRDGPTGQAGAVVDGESAGEATRRGIDLARALAEARSGPAAVALGAAIPRFETGTHLCDLVLVAVE</sequence>
<dbReference type="Gene3D" id="3.40.50.10180">
    <property type="entry name" value="Glycerate kinase, MOFRL-like N-terminal domain"/>
    <property type="match status" value="1"/>
</dbReference>
<dbReference type="AlphaFoldDB" id="B8J9P2"/>
<dbReference type="KEGG" id="acp:A2cp1_4112"/>
<evidence type="ECO:0000313" key="4">
    <source>
        <dbReference type="Proteomes" id="UP000007089"/>
    </source>
</evidence>
<feature type="domain" description="MOFRL" evidence="1">
    <location>
        <begin position="318"/>
        <end position="423"/>
    </location>
</feature>
<dbReference type="SUPFAM" id="SSF82544">
    <property type="entry name" value="GckA/TtuD-like"/>
    <property type="match status" value="1"/>
</dbReference>
<reference evidence="3" key="1">
    <citation type="submission" date="2009-01" db="EMBL/GenBank/DDBJ databases">
        <title>Complete sequence of Anaeromyxobacter dehalogenans 2CP-1.</title>
        <authorList>
            <consortium name="US DOE Joint Genome Institute"/>
            <person name="Lucas S."/>
            <person name="Copeland A."/>
            <person name="Lapidus A."/>
            <person name="Glavina del Rio T."/>
            <person name="Dalin E."/>
            <person name="Tice H."/>
            <person name="Bruce D."/>
            <person name="Goodwin L."/>
            <person name="Pitluck S."/>
            <person name="Saunders E."/>
            <person name="Brettin T."/>
            <person name="Detter J.C."/>
            <person name="Han C."/>
            <person name="Larimer F."/>
            <person name="Land M."/>
            <person name="Hauser L."/>
            <person name="Kyrpides N."/>
            <person name="Ovchinnikova G."/>
            <person name="Beliaev A.S."/>
            <person name="Richardson P."/>
        </authorList>
    </citation>
    <scope>NUCLEOTIDE SEQUENCE</scope>
    <source>
        <strain evidence="3">2CP-1</strain>
    </source>
</reference>
<evidence type="ECO:0000259" key="2">
    <source>
        <dbReference type="Pfam" id="PF13660"/>
    </source>
</evidence>
<dbReference type="InterPro" id="IPR038614">
    <property type="entry name" value="GK_N_sf"/>
</dbReference>
<dbReference type="InterPro" id="IPR025286">
    <property type="entry name" value="MOFRL_assoc_dom"/>
</dbReference>
<protein>
    <submittedName>
        <fullName evidence="3">MOFRL domain protein</fullName>
    </submittedName>
</protein>
<proteinExistence type="predicted"/>
<dbReference type="InterPro" id="IPR039760">
    <property type="entry name" value="MOFRL_protein"/>
</dbReference>
<dbReference type="Pfam" id="PF05161">
    <property type="entry name" value="MOFRL"/>
    <property type="match status" value="1"/>
</dbReference>